<reference evidence="2" key="1">
    <citation type="submission" date="2021-09" db="EMBL/GenBank/DDBJ databases">
        <authorList>
            <person name="Martin H S."/>
        </authorList>
    </citation>
    <scope>NUCLEOTIDE SEQUENCE</scope>
</reference>
<dbReference type="EMBL" id="CAKASE010000083">
    <property type="protein sequence ID" value="CAG9585287.1"/>
    <property type="molecule type" value="Genomic_DNA"/>
</dbReference>
<gene>
    <name evidence="2" type="ORF">DCHRY22_LOCUS15739</name>
</gene>
<feature type="region of interest" description="Disordered" evidence="1">
    <location>
        <begin position="1"/>
        <end position="23"/>
    </location>
</feature>
<dbReference type="AlphaFoldDB" id="A0A8J2RBR4"/>
<sequence>MLLRPSCSARAHRRSSSSRLGHHRVDSLLGARGHYERQVGRERRPGAACGLDSYVSPLPPQHTSPPLPPTTLTATLFMIASEFEASSRFPTT</sequence>
<comment type="caution">
    <text evidence="2">The sequence shown here is derived from an EMBL/GenBank/DDBJ whole genome shotgun (WGS) entry which is preliminary data.</text>
</comment>
<proteinExistence type="predicted"/>
<dbReference type="OrthoDB" id="5837785at2759"/>
<accession>A0A8J2RBR4</accession>
<evidence type="ECO:0000313" key="2">
    <source>
        <dbReference type="EMBL" id="CAG9585287.1"/>
    </source>
</evidence>
<protein>
    <submittedName>
        <fullName evidence="2">(African queen) hypothetical protein</fullName>
    </submittedName>
</protein>
<organism evidence="2 3">
    <name type="scientific">Danaus chrysippus</name>
    <name type="common">African queen</name>
    <dbReference type="NCBI Taxonomy" id="151541"/>
    <lineage>
        <taxon>Eukaryota</taxon>
        <taxon>Metazoa</taxon>
        <taxon>Ecdysozoa</taxon>
        <taxon>Arthropoda</taxon>
        <taxon>Hexapoda</taxon>
        <taxon>Insecta</taxon>
        <taxon>Pterygota</taxon>
        <taxon>Neoptera</taxon>
        <taxon>Endopterygota</taxon>
        <taxon>Lepidoptera</taxon>
        <taxon>Glossata</taxon>
        <taxon>Ditrysia</taxon>
        <taxon>Papilionoidea</taxon>
        <taxon>Nymphalidae</taxon>
        <taxon>Danainae</taxon>
        <taxon>Danaini</taxon>
        <taxon>Danaina</taxon>
        <taxon>Danaus</taxon>
        <taxon>Anosia</taxon>
    </lineage>
</organism>
<evidence type="ECO:0000313" key="3">
    <source>
        <dbReference type="Proteomes" id="UP000789524"/>
    </source>
</evidence>
<name>A0A8J2RBR4_9NEOP</name>
<keyword evidence="3" id="KW-1185">Reference proteome</keyword>
<dbReference type="Proteomes" id="UP000789524">
    <property type="component" value="Unassembled WGS sequence"/>
</dbReference>
<evidence type="ECO:0000256" key="1">
    <source>
        <dbReference type="SAM" id="MobiDB-lite"/>
    </source>
</evidence>
<feature type="compositionally biased region" description="Basic residues" evidence="1">
    <location>
        <begin position="10"/>
        <end position="22"/>
    </location>
</feature>